<dbReference type="InterPro" id="IPR032376">
    <property type="entry name" value="DOCK_N"/>
</dbReference>
<dbReference type="Pfam" id="PF16172">
    <property type="entry name" value="DOCK_N"/>
    <property type="match status" value="1"/>
</dbReference>
<evidence type="ECO:0000256" key="7">
    <source>
        <dbReference type="PROSITE-ProRule" id="PRU00983"/>
    </source>
</evidence>
<dbReference type="SMART" id="SM00326">
    <property type="entry name" value="SH3"/>
    <property type="match status" value="1"/>
</dbReference>
<sequence length="1860" mass="214022">MWSETGPSMKYGVAIYNYKEDGPHRMKLSVGDTVHIVEQCEGWLRGYNLKNRYIQGIFPQAYVCIKDASIDKSGAYESLTTKEPMIVQEITSVLREWGSILRNLYVNNGAQFEEVRGMMSRLLDARKVIMSRKLTMDELKDLQQKLTAIIDMGNAILGLDLAVRDEDGNILNPELTGTIKLFRQHELAMERIEAEQSKNCPNPVGKHKIKHQFSLFVSVKNFVCRIGEDADVLINLYDAKENKVFTESYIINWGSQGLPKDIEMLNNLRALFTDLGTKDLQREKVFLVCQIIRIGCMDLKDADNKKQTTGLRRPFGVAVMDLSEIFRGNVEASEDKPPHFIPFMACGKEDSLEKVIRNAIQAKEINHKGQGLWVCLQILPGDLNQVKEDYPHLVAGNTSVARKMGFPEVIMPGDVRNDLYVTIMCGEFIRGNKTSDKNVEVTICVCNERGDVIKDVISHGSDDFTTDYRSVIYYHKDKPEWYETVKVAIPIEDFYGSHLKFTFKHRSTIDAKDKTEKPFAMAFVKLMNDNGTTLADKVHDLCVYKEIKPGRKYEQGKKVWKKKIDNKKQDKLIYLSLPASKQDLEKKASKTGLPVQKQTIQAGPLTFSNKDSFQIETLVCSTKLTHNLDLMGLLKWRDNPEGLKEHLQTLMKVDGEEVVKFLQDTLDALFNILMQNSDSDLYDQMVFDALVFIIDLISNRKYHQFRPVMEVYIEQNFSATLVYNKLMVCFKYYVDNAQEGSHQDALLKALKSLEYIFKFIIRSRQLFATLNENRGNQQFEVSLKQLLQSINHLMKNTADNTVLVQGAALRYLPTAIFDVIKVFDSQELSHLLVEFINNVPKERLTKEKIKCILAIVHSRLFMFPDCRYILLPMVLAHTKTLLESGEELEEVVKILGDLMELLTSHEVGPVHDDLSMIVMAILRTVIQTVITMPRERPCIGNYVALMTAMLRQMTEHHYVQYINHFPTLIDLTDFLMEILMVFRDLVSKNVYPSDWNEMIMMQNSVFLKALRHFSHTIRDRFSSPFEYQLWNNFFHCAISFLTQEPLQLENFSTAKRNKIISRYKDMRRETGFEIRSMWFNLGQYKIRFIPEMVGPILEMTLIPETELRKATIPIFFDMMLCEFMHTQPSGRIKGSFVLVENEMITQLDALVEGGRGDEQYRDLFFQIMYGLCDGHSYMKEMGTAFVETVQKLMQRLLEYRTIIHDENKENRMSCIVNLLNFYHDINRQEMYIRYLHKLCDLHLECDNYTEAAYTLLLYSMLLTWSDDPLPNMLQDAKHSDAQTNRALKEKLYYDVIHYFDKGKMWEKGIELCKELAKQCENETFDYIQLAKILGQEAEFYTFIMNQMRPEPEYFRVGFYGKGFPSFLQNKVFIYRGKEYERLSDFTTRLQNQFPNAQLMKTLTPPGEDILESDSQYLQINAVTPILEPKRRFQGKSVSEQILRYYKVNEVQKFTYSRRMAAEDGTNEFTSMWLERTNLVTSYPLPGILRWFPVASTYVFEVSPLENAIETVETANAKIEDLTEQHMSSNDPKLRIDPLSMVINGVVDPAVNGGITRYKIFYSEEYLQKYPQKKTFELVSKLKEATTQQVALLETAITVHGRKAPDTLKPFHAHLEMRFTQMKDLIEKELGIKVKDLKLNKVKVKRIQTLPPQSPTRITLDIPEKRSPAKHRHHRTISPNPHRGSPNRSHSTVGTVRSGSPTKMQTPGKVKNMIATSKRNTTSSDTSESSTGSMVIELNEQLTPKRPLRPNSGHIKLNGKPLSVVSDTGSSASLASMVNSVLQSNFTNSGDSEEPPPLPEKQAYADYGNIDEDAPPLPVRKSGTMRASHKDKPQPPLPLDSSQQEVPPNPPKKPDRKTTFD</sequence>
<evidence type="ECO:0000313" key="12">
    <source>
        <dbReference type="Proteomes" id="UP000085678"/>
    </source>
</evidence>
<dbReference type="InParanoid" id="A0A1S3GZQ7"/>
<evidence type="ECO:0000256" key="2">
    <source>
        <dbReference type="ARBA" id="ARBA00022443"/>
    </source>
</evidence>
<comment type="similarity">
    <text evidence="7">Belongs to the DOCK family.</text>
</comment>
<dbReference type="InterPro" id="IPR046773">
    <property type="entry name" value="DOCKER_Lobe_C"/>
</dbReference>
<dbReference type="InterPro" id="IPR027357">
    <property type="entry name" value="DOCKER_dom"/>
</dbReference>
<dbReference type="InterPro" id="IPR035892">
    <property type="entry name" value="C2_domain_sf"/>
</dbReference>
<dbReference type="GO" id="GO:0005737">
    <property type="term" value="C:cytoplasm"/>
    <property type="evidence" value="ECO:0007669"/>
    <property type="project" value="UniProtKB-SubCell"/>
</dbReference>
<feature type="region of interest" description="Disordered" evidence="8">
    <location>
        <begin position="1784"/>
        <end position="1860"/>
    </location>
</feature>
<dbReference type="InterPro" id="IPR046769">
    <property type="entry name" value="DOCKER_Lobe_A"/>
</dbReference>
<keyword evidence="5" id="KW-0344">Guanine-nucleotide releasing factor</keyword>
<keyword evidence="2 6" id="KW-0728">SH3 domain</keyword>
<evidence type="ECO:0000256" key="8">
    <source>
        <dbReference type="SAM" id="MobiDB-lite"/>
    </source>
</evidence>
<accession>A0A1S3GZQ7</accession>
<feature type="compositionally biased region" description="Low complexity" evidence="8">
    <location>
        <begin position="1720"/>
        <end position="1732"/>
    </location>
</feature>
<feature type="compositionally biased region" description="Basic and acidic residues" evidence="8">
    <location>
        <begin position="1851"/>
        <end position="1860"/>
    </location>
</feature>
<dbReference type="PROSITE" id="PS51650">
    <property type="entry name" value="C2_DOCK"/>
    <property type="match status" value="1"/>
</dbReference>
<evidence type="ECO:0000256" key="3">
    <source>
        <dbReference type="ARBA" id="ARBA00022490"/>
    </source>
</evidence>
<dbReference type="InterPro" id="IPR046770">
    <property type="entry name" value="DOCKER_Lobe_B"/>
</dbReference>
<dbReference type="GeneID" id="106150441"/>
<dbReference type="Gene3D" id="1.20.58.740">
    <property type="match status" value="1"/>
</dbReference>
<dbReference type="Pfam" id="PF14429">
    <property type="entry name" value="DOCK-C2"/>
    <property type="match status" value="1"/>
</dbReference>
<dbReference type="Pfam" id="PF23554">
    <property type="entry name" value="TPR_DOCK"/>
    <property type="match status" value="1"/>
</dbReference>
<dbReference type="InterPro" id="IPR043161">
    <property type="entry name" value="DOCK_C_lobe_A"/>
</dbReference>
<dbReference type="Pfam" id="PF06920">
    <property type="entry name" value="DHR-2_Lobe_A"/>
    <property type="match status" value="1"/>
</dbReference>
<evidence type="ECO:0000256" key="5">
    <source>
        <dbReference type="ARBA" id="ARBA00022658"/>
    </source>
</evidence>
<dbReference type="KEGG" id="lak:106150441"/>
<dbReference type="Gene3D" id="1.20.1270.350">
    <property type="entry name" value="Dedicator of cytokinesis N-terminal subdomain"/>
    <property type="match status" value="1"/>
</dbReference>
<comment type="subcellular location">
    <subcellularLocation>
        <location evidence="1">Cytoplasm</location>
    </subcellularLocation>
</comment>
<dbReference type="GO" id="GO:0005886">
    <property type="term" value="C:plasma membrane"/>
    <property type="evidence" value="ECO:0007669"/>
    <property type="project" value="TreeGrafter"/>
</dbReference>
<dbReference type="FunCoup" id="A0A1S3GZQ7">
    <property type="interactions" value="870"/>
</dbReference>
<dbReference type="Pfam" id="PF20421">
    <property type="entry name" value="DHR-2_Lobe_C"/>
    <property type="match status" value="1"/>
</dbReference>
<dbReference type="InterPro" id="IPR016024">
    <property type="entry name" value="ARM-type_fold"/>
</dbReference>
<proteinExistence type="inferred from homology"/>
<dbReference type="GO" id="GO:0007264">
    <property type="term" value="P:small GTPase-mediated signal transduction"/>
    <property type="evidence" value="ECO:0007669"/>
    <property type="project" value="InterPro"/>
</dbReference>
<dbReference type="GO" id="GO:0031267">
    <property type="term" value="F:small GTPase binding"/>
    <property type="evidence" value="ECO:0007669"/>
    <property type="project" value="TreeGrafter"/>
</dbReference>
<reference evidence="13" key="1">
    <citation type="submission" date="2025-08" db="UniProtKB">
        <authorList>
            <consortium name="RefSeq"/>
        </authorList>
    </citation>
    <scope>IDENTIFICATION</scope>
    <source>
        <tissue evidence="13">Gonads</tissue>
    </source>
</reference>
<dbReference type="InterPro" id="IPR001452">
    <property type="entry name" value="SH3_domain"/>
</dbReference>
<evidence type="ECO:0000256" key="6">
    <source>
        <dbReference type="PROSITE-ProRule" id="PRU00192"/>
    </source>
</evidence>
<dbReference type="InterPro" id="IPR043162">
    <property type="entry name" value="DOCK_C_lobe_C"/>
</dbReference>
<evidence type="ECO:0000259" key="11">
    <source>
        <dbReference type="PROSITE" id="PS51651"/>
    </source>
</evidence>
<dbReference type="PROSITE" id="PS50002">
    <property type="entry name" value="SH3"/>
    <property type="match status" value="1"/>
</dbReference>
<dbReference type="RefSeq" id="XP_013378716.1">
    <property type="nucleotide sequence ID" value="XM_013523262.2"/>
</dbReference>
<dbReference type="SUPFAM" id="SSF48371">
    <property type="entry name" value="ARM repeat"/>
    <property type="match status" value="1"/>
</dbReference>
<dbReference type="CDD" id="cd11872">
    <property type="entry name" value="SH3_DOCK_AB"/>
    <property type="match status" value="1"/>
</dbReference>
<dbReference type="OrthoDB" id="18896at2759"/>
<evidence type="ECO:0000256" key="4">
    <source>
        <dbReference type="ARBA" id="ARBA00022553"/>
    </source>
</evidence>
<protein>
    <submittedName>
        <fullName evidence="13">LOW QUALITY PROTEIN: dedicator of cytokinesis protein 1-like</fullName>
    </submittedName>
</protein>
<evidence type="ECO:0000259" key="9">
    <source>
        <dbReference type="PROSITE" id="PS50002"/>
    </source>
</evidence>
<feature type="domain" description="DOCKER" evidence="11">
    <location>
        <begin position="1222"/>
        <end position="1634"/>
    </location>
</feature>
<dbReference type="STRING" id="7574.A0A1S3GZQ7"/>
<dbReference type="InterPro" id="IPR036028">
    <property type="entry name" value="SH3-like_dom_sf"/>
</dbReference>
<keyword evidence="3" id="KW-0963">Cytoplasm</keyword>
<feature type="domain" description="C2 DOCK-type" evidence="10">
    <location>
        <begin position="416"/>
        <end position="620"/>
    </location>
</feature>
<evidence type="ECO:0000313" key="13">
    <source>
        <dbReference type="RefSeq" id="XP_013378716.1"/>
    </source>
</evidence>
<dbReference type="InterPro" id="IPR056372">
    <property type="entry name" value="TPR_DOCK"/>
</dbReference>
<dbReference type="PANTHER" id="PTHR45653">
    <property type="entry name" value="DEDICATOR OF CYTOKINESIS"/>
    <property type="match status" value="1"/>
</dbReference>
<dbReference type="Gene3D" id="1.25.40.410">
    <property type="match status" value="1"/>
</dbReference>
<dbReference type="Gene3D" id="2.60.40.150">
    <property type="entry name" value="C2 domain"/>
    <property type="match status" value="1"/>
</dbReference>
<dbReference type="PANTHER" id="PTHR45653:SF10">
    <property type="entry name" value="MYOBLAST CITY, ISOFORM B"/>
    <property type="match status" value="1"/>
</dbReference>
<keyword evidence="4" id="KW-0597">Phosphoprotein</keyword>
<dbReference type="GO" id="GO:0016477">
    <property type="term" value="P:cell migration"/>
    <property type="evidence" value="ECO:0007669"/>
    <property type="project" value="TreeGrafter"/>
</dbReference>
<organism evidence="12 13">
    <name type="scientific">Lingula anatina</name>
    <name type="common">Brachiopod</name>
    <name type="synonym">Lingula unguis</name>
    <dbReference type="NCBI Taxonomy" id="7574"/>
    <lineage>
        <taxon>Eukaryota</taxon>
        <taxon>Metazoa</taxon>
        <taxon>Spiralia</taxon>
        <taxon>Lophotrochozoa</taxon>
        <taxon>Brachiopoda</taxon>
        <taxon>Linguliformea</taxon>
        <taxon>Lingulata</taxon>
        <taxon>Lingulida</taxon>
        <taxon>Linguloidea</taxon>
        <taxon>Lingulidae</taxon>
        <taxon>Lingula</taxon>
    </lineage>
</organism>
<dbReference type="InterPro" id="IPR026791">
    <property type="entry name" value="DOCK"/>
</dbReference>
<dbReference type="Gene3D" id="2.30.30.40">
    <property type="entry name" value="SH3 Domains"/>
    <property type="match status" value="1"/>
</dbReference>
<dbReference type="GO" id="GO:0005085">
    <property type="term" value="F:guanyl-nucleotide exchange factor activity"/>
    <property type="evidence" value="ECO:0007669"/>
    <property type="project" value="UniProtKB-KW"/>
</dbReference>
<dbReference type="Pfam" id="PF20422">
    <property type="entry name" value="DHR-2_Lobe_B"/>
    <property type="match status" value="1"/>
</dbReference>
<dbReference type="SUPFAM" id="SSF50044">
    <property type="entry name" value="SH3-domain"/>
    <property type="match status" value="1"/>
</dbReference>
<dbReference type="PROSITE" id="PS51651">
    <property type="entry name" value="DOCKER"/>
    <property type="match status" value="1"/>
</dbReference>
<dbReference type="InterPro" id="IPR027007">
    <property type="entry name" value="C2_DOCK-type_domain"/>
</dbReference>
<keyword evidence="12" id="KW-1185">Reference proteome</keyword>
<dbReference type="GO" id="GO:0007520">
    <property type="term" value="P:myoblast fusion"/>
    <property type="evidence" value="ECO:0007669"/>
    <property type="project" value="TreeGrafter"/>
</dbReference>
<dbReference type="InterPro" id="IPR042455">
    <property type="entry name" value="DOCK_N_sub1"/>
</dbReference>
<dbReference type="FunFam" id="1.25.40.410:FF:000003">
    <property type="entry name" value="Dedicator of cytokinesis protein 4"/>
    <property type="match status" value="1"/>
</dbReference>
<feature type="region of interest" description="Disordered" evidence="8">
    <location>
        <begin position="1652"/>
        <end position="1767"/>
    </location>
</feature>
<name>A0A1S3GZQ7_LINAN</name>
<evidence type="ECO:0000259" key="10">
    <source>
        <dbReference type="PROSITE" id="PS51650"/>
    </source>
</evidence>
<dbReference type="Proteomes" id="UP000085678">
    <property type="component" value="Unplaced"/>
</dbReference>
<feature type="compositionally biased region" description="Polar residues" evidence="8">
    <location>
        <begin position="1685"/>
        <end position="1704"/>
    </location>
</feature>
<gene>
    <name evidence="13" type="primary">LOC106150441</name>
</gene>
<feature type="domain" description="SH3" evidence="9">
    <location>
        <begin position="7"/>
        <end position="68"/>
    </location>
</feature>
<evidence type="ECO:0000256" key="1">
    <source>
        <dbReference type="ARBA" id="ARBA00004496"/>
    </source>
</evidence>